<keyword evidence="5" id="KW-0946">Virion</keyword>
<organism evidence="10 11">
    <name type="scientific">Synechococcus phage S-H34</name>
    <dbReference type="NCBI Taxonomy" id="2718942"/>
    <lineage>
        <taxon>Viruses</taxon>
        <taxon>Duplodnaviria</taxon>
        <taxon>Heunggongvirae</taxon>
        <taxon>Uroviricota</taxon>
        <taxon>Caudoviricetes</taxon>
        <taxon>Pantevenvirales</taxon>
        <taxon>Kyanoviridae</taxon>
        <taxon>Makaravirus</taxon>
        <taxon>Makaravirus thirtyfour</taxon>
    </lineage>
</organism>
<dbReference type="GeneID" id="77946776"/>
<keyword evidence="4" id="KW-1242">Viral contractile tail ejection system</keyword>
<sequence>MVIKTASPGIVVLEHDLTRGTSDAITTNIAAFVGPFQRGPVDEHVLISTEAEFQRVFGDPTDDNYEYWWTVANYLEYGGVCYVVRADDSVGDSSGTFLQTMKNATDEIVTDPSDEPVYVKNEDDFIENWFQTASAPGKFIARDPGTWANGLAVAVIDHGADYQMSLKTTGQQVIASGDDAAATVRFDDTTVLGSVVGDYIKVAAPAGTATLVVGDRVEAWLSGASEGVAFVISIDSDNYQLLKISGDFAVGSTLTPANSADTPGTTETGAITAAFPQGQYKLYSLDEEETSVINTIFVPNTVTKAVGETYGWPATPIANQKVTTGGPAALGDTYVYNLNLDEWVLKYEPATDDLFADGTNVFQLNAAGDWYTQQEAFAGLPWYRFAGRPGTSQNAAERGCVNDELNIIVYDASGNFTGTKGNTLETYFGVSKLRGAVTQEGDRNYYIDSINARSGHIFANQTLAAPENGINSGLSAVGTQIASDVKCEFVDVKSYVLSHGVDNYNISLGELQDGYNKFIRENVPELDYILQGPAMGNLDDSVAKANFIISLCEERKDCMAFLSPPRYAVVGAFDSMTATNSIIEWAHELSSSSYAVFDSGYKYTYDRYNDQYRYIPLNGDIAGLMVNASLTAEAWYSPAGLSRGQIRNVVKLPYNPSKTQRDQLYTNRVNPVVSFPGEGHILFGDKTALGYSSAFDRINVRKLFLVIEKEIAKISRTTLFEFNDDVTRSLFKNNVNPYLRDIQAKRGMYDFLVVCDNTNNTPEVIDRNEFVADLYIKPTKSINFITLNFIATKTGVSFDESVALFRGN</sequence>
<proteinExistence type="inferred from homology"/>
<dbReference type="InterPro" id="IPR035089">
    <property type="entry name" value="Phage_sheath_subtilisin"/>
</dbReference>
<dbReference type="Proteomes" id="UP000501900">
    <property type="component" value="Genome"/>
</dbReference>
<evidence type="ECO:0000256" key="4">
    <source>
        <dbReference type="ARBA" id="ARBA00022766"/>
    </source>
</evidence>
<evidence type="ECO:0000259" key="9">
    <source>
        <dbReference type="Pfam" id="PF17482"/>
    </source>
</evidence>
<evidence type="ECO:0000256" key="3">
    <source>
        <dbReference type="ARBA" id="ARBA00022732"/>
    </source>
</evidence>
<evidence type="ECO:0000256" key="1">
    <source>
        <dbReference type="ARBA" id="ARBA00008005"/>
    </source>
</evidence>
<evidence type="ECO:0000256" key="2">
    <source>
        <dbReference type="ARBA" id="ARBA00022595"/>
    </source>
</evidence>
<evidence type="ECO:0000256" key="7">
    <source>
        <dbReference type="ARBA" id="ARBA00023296"/>
    </source>
</evidence>
<evidence type="ECO:0000313" key="11">
    <source>
        <dbReference type="Proteomes" id="UP000501900"/>
    </source>
</evidence>
<dbReference type="GO" id="GO:0099000">
    <property type="term" value="P:symbiont genome ejection through host cell envelope, contractile tail mechanism"/>
    <property type="evidence" value="ECO:0007669"/>
    <property type="project" value="UniProtKB-KW"/>
</dbReference>
<dbReference type="Pfam" id="PF17482">
    <property type="entry name" value="Phage_sheath_1C"/>
    <property type="match status" value="1"/>
</dbReference>
<dbReference type="GO" id="GO:0098027">
    <property type="term" value="C:virus tail, sheath"/>
    <property type="evidence" value="ECO:0007669"/>
    <property type="project" value="UniProtKB-KW"/>
</dbReference>
<keyword evidence="7" id="KW-1160">Virus entry into host cell</keyword>
<feature type="domain" description="Tail sheath protein subtilisin-like" evidence="8">
    <location>
        <begin position="545"/>
        <end position="688"/>
    </location>
</feature>
<dbReference type="InterPro" id="IPR052042">
    <property type="entry name" value="Tail_sheath_structural"/>
</dbReference>
<dbReference type="EMBL" id="MT162467">
    <property type="protein sequence ID" value="QIN96899.1"/>
    <property type="molecule type" value="Genomic_DNA"/>
</dbReference>
<keyword evidence="5" id="KW-1229">Viral tail sheath protein</keyword>
<protein>
    <submittedName>
        <fullName evidence="10">Tail sheath monomer</fullName>
    </submittedName>
</protein>
<dbReference type="Gene3D" id="3.40.50.11780">
    <property type="match status" value="2"/>
</dbReference>
<reference evidence="10 11" key="1">
    <citation type="submission" date="2020-03" db="EMBL/GenBank/DDBJ databases">
        <title>The Isolation and Genome Sequence of a Novel Cyanophage S-H34 from the Huanghai Sea, China.</title>
        <authorList>
            <person name="Jiang T."/>
        </authorList>
    </citation>
    <scope>NUCLEOTIDE SEQUENCE [LARGE SCALE GENOMIC DNA]</scope>
</reference>
<accession>A0A6G8R664</accession>
<evidence type="ECO:0000259" key="8">
    <source>
        <dbReference type="Pfam" id="PF04984"/>
    </source>
</evidence>
<evidence type="ECO:0000313" key="10">
    <source>
        <dbReference type="EMBL" id="QIN96899.1"/>
    </source>
</evidence>
<evidence type="ECO:0000256" key="6">
    <source>
        <dbReference type="ARBA" id="ARBA00023009"/>
    </source>
</evidence>
<keyword evidence="2" id="KW-1162">Viral penetration into host cytoplasm</keyword>
<feature type="domain" description="Tail sheath protein C-terminal" evidence="9">
    <location>
        <begin position="693"/>
        <end position="790"/>
    </location>
</feature>
<dbReference type="InterPro" id="IPR020287">
    <property type="entry name" value="Tail_sheath_C"/>
</dbReference>
<dbReference type="PANTHER" id="PTHR35861">
    <property type="match status" value="1"/>
</dbReference>
<comment type="similarity">
    <text evidence="1">Belongs to the myoviridae tail sheath protein family.</text>
</comment>
<dbReference type="KEGG" id="vg:77946776"/>
<keyword evidence="6" id="KW-1171">Viral genome ejection through host cell envelope</keyword>
<dbReference type="Pfam" id="PF04984">
    <property type="entry name" value="Phage_sheath_1"/>
    <property type="match status" value="1"/>
</dbReference>
<dbReference type="PANTHER" id="PTHR35861:SF1">
    <property type="entry name" value="PHAGE TAIL SHEATH PROTEIN"/>
    <property type="match status" value="1"/>
</dbReference>
<dbReference type="RefSeq" id="YP_010670566.1">
    <property type="nucleotide sequence ID" value="NC_070965.1"/>
</dbReference>
<keyword evidence="3" id="KW-1227">Viral tail protein</keyword>
<evidence type="ECO:0000256" key="5">
    <source>
        <dbReference type="ARBA" id="ARBA00023003"/>
    </source>
</evidence>
<name>A0A6G8R664_9CAUD</name>
<keyword evidence="11" id="KW-1185">Reference proteome</keyword>